<protein>
    <submittedName>
        <fullName evidence="2">Uncharacterized protein</fullName>
    </submittedName>
</protein>
<proteinExistence type="predicted"/>
<feature type="region of interest" description="Disordered" evidence="1">
    <location>
        <begin position="243"/>
        <end position="303"/>
    </location>
</feature>
<organism evidence="2 3">
    <name type="scientific">Candidatus Protofrankia californiensis</name>
    <dbReference type="NCBI Taxonomy" id="1839754"/>
    <lineage>
        <taxon>Bacteria</taxon>
        <taxon>Bacillati</taxon>
        <taxon>Actinomycetota</taxon>
        <taxon>Actinomycetes</taxon>
        <taxon>Frankiales</taxon>
        <taxon>Frankiaceae</taxon>
        <taxon>Protofrankia</taxon>
    </lineage>
</organism>
<accession>A0A1C3PDS3</accession>
<evidence type="ECO:0000256" key="1">
    <source>
        <dbReference type="SAM" id="MobiDB-lite"/>
    </source>
</evidence>
<gene>
    <name evidence="2" type="ORF">FDG2_5482</name>
</gene>
<sequence length="330" mass="33484">MRTARRRVLDLLEGDTAHALVPASGPPVPPGVWRGMVLAALSARPATLLQTDAGVTPGEAAAFGAGVRAALDAVVLAMDAEATRRRTWAAPADGPKANAPAAVLGDPAPGVEPGRLVVVDGDGAGDPGEQREGLEQADHAGFPVGEPVEAAVLGHHKAAATGRRTAGGGPADRRDGGLCGTGERESRRLGLGPGPLFAGALFAAAAQPFSGEQDHPVDGEEQCGGERFGEQCAEGVLQCQAGYSDGDGRGHDQPGEPLRRRLDAPGAQCGEKGLDEASSVGAEKDQEGGGGGHVQRDDERQVGRALAVARRVLGHQVLPGPADQRGTSTE</sequence>
<feature type="compositionally biased region" description="Basic and acidic residues" evidence="1">
    <location>
        <begin position="246"/>
        <end position="263"/>
    </location>
</feature>
<feature type="compositionally biased region" description="Basic and acidic residues" evidence="1">
    <location>
        <begin position="171"/>
        <end position="188"/>
    </location>
</feature>
<dbReference type="AlphaFoldDB" id="A0A1C3PDS3"/>
<dbReference type="Proteomes" id="UP000199013">
    <property type="component" value="Unassembled WGS sequence"/>
</dbReference>
<feature type="region of interest" description="Disordered" evidence="1">
    <location>
        <begin position="159"/>
        <end position="192"/>
    </location>
</feature>
<keyword evidence="3" id="KW-1185">Reference proteome</keyword>
<evidence type="ECO:0000313" key="3">
    <source>
        <dbReference type="Proteomes" id="UP000199013"/>
    </source>
</evidence>
<dbReference type="EMBL" id="FLUV01002284">
    <property type="protein sequence ID" value="SBW27961.1"/>
    <property type="molecule type" value="Genomic_DNA"/>
</dbReference>
<name>A0A1C3PDS3_9ACTN</name>
<evidence type="ECO:0000313" key="2">
    <source>
        <dbReference type="EMBL" id="SBW27961.1"/>
    </source>
</evidence>
<reference evidence="3" key="1">
    <citation type="submission" date="2016-02" db="EMBL/GenBank/DDBJ databases">
        <authorList>
            <person name="Wibberg D."/>
        </authorList>
    </citation>
    <scope>NUCLEOTIDE SEQUENCE [LARGE SCALE GENOMIC DNA]</scope>
</reference>